<evidence type="ECO:0000313" key="9">
    <source>
        <dbReference type="Proteomes" id="UP000294830"/>
    </source>
</evidence>
<dbReference type="EMBL" id="SLWB01000004">
    <property type="protein sequence ID" value="TCN70169.1"/>
    <property type="molecule type" value="Genomic_DNA"/>
</dbReference>
<sequence>MRRAILIIAIAVLCFLTSYGQKKSESTHEFDLESYINAALERSNDVKNAKNSYLFAYWDYRSFKASFLPSLNLSSTIPSFSNSISEVLQGDGTTKYITKNRFVNSLALSINQKVGLTGGAFSIESALTRSDDIEPQRQITYNSLPISVTYQQNLFGVNWLKWQKKIDPLRYEEARRSYLYQRETVIISSIERFFDLAIAQQNLKVARVNLSNADTLYKIAKGRFRLGSISESDVMQMELSKLNAEIALSERLVDLESAQNRFRSYLGVSEKGEIKLNVPSKVPEMILSYDKVLEQARKNNPDIVRFNRQVLEAERWLEQNKRETGLTANFRAKVGFNQNSEDIFDAYRGIIPSQTASITLSMPIIDWGQRRGKIKNAQSNLDLVKGKVDQSQIEFDQNIYVKVMNFNQMGQKFRIAAKSDTIAQIRYKVSMDRFIAGKISVLDLNVALSEKDAANRNFISTLRAFWWYYYDLRRVTLYDFEKGKELEADFESLIR</sequence>
<comment type="similarity">
    <text evidence="2">Belongs to the outer membrane factor (OMF) (TC 1.B.17) family.</text>
</comment>
<dbReference type="InterPro" id="IPR051906">
    <property type="entry name" value="TolC-like"/>
</dbReference>
<evidence type="ECO:0000256" key="4">
    <source>
        <dbReference type="ARBA" id="ARBA00022452"/>
    </source>
</evidence>
<reference evidence="8 9" key="1">
    <citation type="submission" date="2019-03" db="EMBL/GenBank/DDBJ databases">
        <title>Genomic Encyclopedia of Archaeal and Bacterial Type Strains, Phase II (KMG-II): from individual species to whole genera.</title>
        <authorList>
            <person name="Goeker M."/>
        </authorList>
    </citation>
    <scope>NUCLEOTIDE SEQUENCE [LARGE SCALE GENOMIC DNA]</scope>
    <source>
        <strain evidence="8 9">RL-C</strain>
    </source>
</reference>
<dbReference type="GO" id="GO:0009279">
    <property type="term" value="C:cell outer membrane"/>
    <property type="evidence" value="ECO:0007669"/>
    <property type="project" value="UniProtKB-SubCell"/>
</dbReference>
<dbReference type="RefSeq" id="WP_131838724.1">
    <property type="nucleotide sequence ID" value="NZ_SLWB01000004.1"/>
</dbReference>
<dbReference type="GO" id="GO:0015288">
    <property type="term" value="F:porin activity"/>
    <property type="evidence" value="ECO:0007669"/>
    <property type="project" value="TreeGrafter"/>
</dbReference>
<evidence type="ECO:0000256" key="6">
    <source>
        <dbReference type="ARBA" id="ARBA00023136"/>
    </source>
</evidence>
<dbReference type="InterPro" id="IPR003423">
    <property type="entry name" value="OMP_efflux"/>
</dbReference>
<dbReference type="AlphaFoldDB" id="A0A4R2EZL9"/>
<gene>
    <name evidence="8" type="ORF">CLV25_104124</name>
</gene>
<keyword evidence="3" id="KW-0813">Transport</keyword>
<dbReference type="Pfam" id="PF02321">
    <property type="entry name" value="OEP"/>
    <property type="match status" value="2"/>
</dbReference>
<dbReference type="GO" id="GO:1990281">
    <property type="term" value="C:efflux pump complex"/>
    <property type="evidence" value="ECO:0007669"/>
    <property type="project" value="TreeGrafter"/>
</dbReference>
<proteinExistence type="inferred from homology"/>
<keyword evidence="6" id="KW-0472">Membrane</keyword>
<keyword evidence="9" id="KW-1185">Reference proteome</keyword>
<evidence type="ECO:0000256" key="7">
    <source>
        <dbReference type="ARBA" id="ARBA00023237"/>
    </source>
</evidence>
<evidence type="ECO:0000313" key="8">
    <source>
        <dbReference type="EMBL" id="TCN70169.1"/>
    </source>
</evidence>
<evidence type="ECO:0000256" key="3">
    <source>
        <dbReference type="ARBA" id="ARBA00022448"/>
    </source>
</evidence>
<dbReference type="PANTHER" id="PTHR30026:SF20">
    <property type="entry name" value="OUTER MEMBRANE PROTEIN TOLC"/>
    <property type="match status" value="1"/>
</dbReference>
<dbReference type="PANTHER" id="PTHR30026">
    <property type="entry name" value="OUTER MEMBRANE PROTEIN TOLC"/>
    <property type="match status" value="1"/>
</dbReference>
<dbReference type="GO" id="GO:0015562">
    <property type="term" value="F:efflux transmembrane transporter activity"/>
    <property type="evidence" value="ECO:0007669"/>
    <property type="project" value="InterPro"/>
</dbReference>
<name>A0A4R2EZL9_9BACT</name>
<dbReference type="OrthoDB" id="940457at2"/>
<keyword evidence="7" id="KW-0998">Cell outer membrane</keyword>
<evidence type="ECO:0000256" key="2">
    <source>
        <dbReference type="ARBA" id="ARBA00007613"/>
    </source>
</evidence>
<evidence type="ECO:0000256" key="5">
    <source>
        <dbReference type="ARBA" id="ARBA00022692"/>
    </source>
</evidence>
<organism evidence="8 9">
    <name type="scientific">Acetobacteroides hydrogenigenes</name>
    <dbReference type="NCBI Taxonomy" id="979970"/>
    <lineage>
        <taxon>Bacteria</taxon>
        <taxon>Pseudomonadati</taxon>
        <taxon>Bacteroidota</taxon>
        <taxon>Bacteroidia</taxon>
        <taxon>Bacteroidales</taxon>
        <taxon>Rikenellaceae</taxon>
        <taxon>Acetobacteroides</taxon>
    </lineage>
</organism>
<keyword evidence="5" id="KW-0812">Transmembrane</keyword>
<keyword evidence="4" id="KW-1134">Transmembrane beta strand</keyword>
<dbReference type="Proteomes" id="UP000294830">
    <property type="component" value="Unassembled WGS sequence"/>
</dbReference>
<accession>A0A4R2EZL9</accession>
<comment type="subcellular location">
    <subcellularLocation>
        <location evidence="1">Cell outer membrane</location>
    </subcellularLocation>
</comment>
<comment type="caution">
    <text evidence="8">The sequence shown here is derived from an EMBL/GenBank/DDBJ whole genome shotgun (WGS) entry which is preliminary data.</text>
</comment>
<evidence type="ECO:0000256" key="1">
    <source>
        <dbReference type="ARBA" id="ARBA00004442"/>
    </source>
</evidence>
<dbReference type="Gene3D" id="1.20.1600.10">
    <property type="entry name" value="Outer membrane efflux proteins (OEP)"/>
    <property type="match status" value="1"/>
</dbReference>
<dbReference type="SUPFAM" id="SSF56954">
    <property type="entry name" value="Outer membrane efflux proteins (OEP)"/>
    <property type="match status" value="1"/>
</dbReference>
<protein>
    <submittedName>
        <fullName evidence="8">Outer membrane protein TolC</fullName>
    </submittedName>
</protein>